<dbReference type="SUPFAM" id="SSF55874">
    <property type="entry name" value="ATPase domain of HSP90 chaperone/DNA topoisomerase II/histidine kinase"/>
    <property type="match status" value="1"/>
</dbReference>
<dbReference type="InterPro" id="IPR022155">
    <property type="entry name" value="DUF3684"/>
</dbReference>
<dbReference type="STRING" id="50990.A0A4Y7PZ94"/>
<evidence type="ECO:0000313" key="3">
    <source>
        <dbReference type="EMBL" id="TDL20724.1"/>
    </source>
</evidence>
<dbReference type="OrthoDB" id="10031156at2759"/>
<dbReference type="PRINTS" id="PR00775">
    <property type="entry name" value="HEATSHOCK90"/>
</dbReference>
<dbReference type="InterPro" id="IPR036890">
    <property type="entry name" value="HATPase_C_sf"/>
</dbReference>
<dbReference type="NCBIfam" id="NF047352">
    <property type="entry name" value="P_loop_sacsin"/>
    <property type="match status" value="1"/>
</dbReference>
<keyword evidence="4" id="KW-1185">Reference proteome</keyword>
<dbReference type="InterPro" id="IPR020575">
    <property type="entry name" value="Hsp90_N"/>
</dbReference>
<name>A0A4Y7PZ94_9AGAM</name>
<accession>A0A4Y7PZ94</accession>
<dbReference type="PANTHER" id="PTHR47839:SF1">
    <property type="entry name" value="DOMAIN PROTEIN, PUTATIVE (AFU_ORTHOLOGUE AFUA_6G04830)-RELATED"/>
    <property type="match status" value="1"/>
</dbReference>
<dbReference type="InterPro" id="IPR058210">
    <property type="entry name" value="SACS/Nov_dom"/>
</dbReference>
<dbReference type="Proteomes" id="UP000294933">
    <property type="component" value="Unassembled WGS sequence"/>
</dbReference>
<dbReference type="EMBL" id="ML170186">
    <property type="protein sequence ID" value="TDL20724.1"/>
    <property type="molecule type" value="Genomic_DNA"/>
</dbReference>
<dbReference type="VEuPathDB" id="FungiDB:BD410DRAFT_841150"/>
<feature type="region of interest" description="Disordered" evidence="1">
    <location>
        <begin position="1457"/>
        <end position="1491"/>
    </location>
</feature>
<reference evidence="3 4" key="1">
    <citation type="submission" date="2018-06" db="EMBL/GenBank/DDBJ databases">
        <title>A transcriptomic atlas of mushroom development highlights an independent origin of complex multicellularity.</title>
        <authorList>
            <consortium name="DOE Joint Genome Institute"/>
            <person name="Krizsan K."/>
            <person name="Almasi E."/>
            <person name="Merenyi Z."/>
            <person name="Sahu N."/>
            <person name="Viragh M."/>
            <person name="Koszo T."/>
            <person name="Mondo S."/>
            <person name="Kiss B."/>
            <person name="Balint B."/>
            <person name="Kues U."/>
            <person name="Barry K."/>
            <person name="Hegedus J.C."/>
            <person name="Henrissat B."/>
            <person name="Johnson J."/>
            <person name="Lipzen A."/>
            <person name="Ohm R."/>
            <person name="Nagy I."/>
            <person name="Pangilinan J."/>
            <person name="Yan J."/>
            <person name="Xiong Y."/>
            <person name="Grigoriev I.V."/>
            <person name="Hibbett D.S."/>
            <person name="Nagy L.G."/>
        </authorList>
    </citation>
    <scope>NUCLEOTIDE SEQUENCE [LARGE SCALE GENOMIC DNA]</scope>
    <source>
        <strain evidence="3 4">SZMC22713</strain>
    </source>
</reference>
<dbReference type="Pfam" id="PF25794">
    <property type="entry name" value="SACS"/>
    <property type="match status" value="1"/>
</dbReference>
<sequence>MLGERGTVSNAALLMFNARRSLWESGRDESVEVNQRALIDKVLARYSGEFTVFRELLQNSDDAASKAAEIHFETRSFSEGKGNARKELPELRTEKIHQWTFKNNGSVFNDKDWNRLKKIADGNPDEGKIGAFGVGFYSLFSITEKPFVKSGRQWMGFYWKDNQDQLFARRGVCSTPEQWTSFELPLREPAPIPNAFDLTRFLASSITFMVHLRSVSVFFNGVLLACLEKEAGNPKKLEIPRQMTTKSSVGIMKVSTIKHTPLQIKAQVVKAVYTSALPNPMARRTLIRRMGFARSFKPSFFASTAAGPQTCMPSTDAGGDGQPDDANPLSLKEMTLNLTIYSAEVNVNLPQKISQELFRAMQKKPPSSLRLDLIYTGKMEYDHSEDTYGVSQNTGSIFQGLRADLDGSGLTKIFIGHATGQTTGLGGHISARFIPTVERESIDLVDPNVTVWNKELLFVGGFLARVVYDLELDAVRGLWQSESMSRSLADQQMQAELRDRAIHALRFFTFYPTTPSAVVSNVLEAEFFTSGGEKPFWIVSSVGIREAKDVRIPDLAFKGFIKQIPVLPESAVSSAPIMIETLKSRNVLKDLTFSDVLCELRSRALSETELVECMRWWISVQKSPEKLEQSIPQIRQQLLAAASLEVFSESSQKTIIRLANVRTFIDTRSTGSLILADGPLPIHTLLPSITRYFVPNDLVVAFGWQALTVVEWVRHLASPGVAQAEPRFQVTASDWMQRVLNSLARAWPSMTQVHKTEIVEILKNKSCISTTGGMTVPREAYFPSANIFPDLPVVSLAVPVRGTLEAVLQALGVRKHVNIQIVFDKMTKGGNWTISDVTKYLATVQQSLSSEEVEHLRQMAAFPKASQIPEDKRQVNVNLVARFKASDLYEPLDVFRKLKLPVIDWGERPKWAASSKEAKFLFLLGLRQFPPLLDILRLASSVDADLSSTALHYFLNNTSRYPHYDPTNVKYPPFVPACKANNDLIMSSPDDVFTNRAYSNFGFKFVHPSLSPRDIGKLRLRENPPISLIIPMLENGPPKTIPLARQWFEALASRLSELKSEDILKLSLLPIVPFQSEASLYQGEQLRMMAPKKCYFRMTSSPNTHSKLFAFVDFGAAANRFLRHCGAKSEPSVEEIVEMMLSNARLFYRAADGAEGYLMELRNIAVNHRVLSLALRIRMKNAAILLGIKRTRKDGPGHGKAHMALDSSRHSAKWTWEDDLLRPHQIVVVDDMHAYDLFGDLIFSAPREDLLEEFYKELGSPRLSALVQEEYQTTGEPRDAKVGKDMRALVLERLPLFFHEKDPAQVRIKYSWLENHDNFIVKTFRNVTVLKRLQFVNIHEVRKTDVTAAVKRIGQGAVNLLLAGDSGAAIDHYDVASSLCGVLLATPTTADAMLLETLLTTDLCKLQRRGYDGGLSFISQQRIIAEWFGKVERILKQKTDEHERILREMKSMETLASHDDRWSMGGTESMHTSSTPISPTTKPLPTFPSFK</sequence>
<dbReference type="Gene3D" id="3.30.565.10">
    <property type="entry name" value="Histidine kinase-like ATPase, C-terminal domain"/>
    <property type="match status" value="1"/>
</dbReference>
<organism evidence="3 4">
    <name type="scientific">Rickenella mellea</name>
    <dbReference type="NCBI Taxonomy" id="50990"/>
    <lineage>
        <taxon>Eukaryota</taxon>
        <taxon>Fungi</taxon>
        <taxon>Dikarya</taxon>
        <taxon>Basidiomycota</taxon>
        <taxon>Agaricomycotina</taxon>
        <taxon>Agaricomycetes</taxon>
        <taxon>Hymenochaetales</taxon>
        <taxon>Rickenellaceae</taxon>
        <taxon>Rickenella</taxon>
    </lineage>
</organism>
<feature type="compositionally biased region" description="Low complexity" evidence="1">
    <location>
        <begin position="1469"/>
        <end position="1484"/>
    </location>
</feature>
<evidence type="ECO:0000313" key="4">
    <source>
        <dbReference type="Proteomes" id="UP000294933"/>
    </source>
</evidence>
<dbReference type="PANTHER" id="PTHR47839">
    <property type="entry name" value="DOMAIN PROTEIN, PUTATIVE (AFU_ORTHOLOGUE AFUA_6G04830)-RELATED"/>
    <property type="match status" value="1"/>
</dbReference>
<protein>
    <recommendedName>
        <fullName evidence="2">Sacsin/Nov domain-containing protein</fullName>
    </recommendedName>
</protein>
<dbReference type="Pfam" id="PF12449">
    <property type="entry name" value="DUF3684"/>
    <property type="match status" value="1"/>
</dbReference>
<proteinExistence type="predicted"/>
<feature type="domain" description="Sacsin/Nov" evidence="2">
    <location>
        <begin position="38"/>
        <end position="153"/>
    </location>
</feature>
<gene>
    <name evidence="3" type="ORF">BD410DRAFT_841150</name>
</gene>
<evidence type="ECO:0000256" key="1">
    <source>
        <dbReference type="SAM" id="MobiDB-lite"/>
    </source>
</evidence>
<evidence type="ECO:0000259" key="2">
    <source>
        <dbReference type="Pfam" id="PF25794"/>
    </source>
</evidence>